<accession>A0ABU5JKJ5</accession>
<dbReference type="Proteomes" id="UP001290101">
    <property type="component" value="Unassembled WGS sequence"/>
</dbReference>
<gene>
    <name evidence="3" type="ORF">U2F25_27370</name>
</gene>
<keyword evidence="2 3" id="KW-0808">Transferase</keyword>
<proteinExistence type="predicted"/>
<evidence type="ECO:0000313" key="3">
    <source>
        <dbReference type="EMBL" id="MDZ5493145.1"/>
    </source>
</evidence>
<dbReference type="EC" id="2.4.-.-" evidence="3"/>
<dbReference type="PANTHER" id="PTHR12526:SF510">
    <property type="entry name" value="D-INOSITOL 3-PHOSPHATE GLYCOSYLTRANSFERASE"/>
    <property type="match status" value="1"/>
</dbReference>
<comment type="caution">
    <text evidence="3">The sequence shown here is derived from an EMBL/GenBank/DDBJ whole genome shotgun (WGS) entry which is preliminary data.</text>
</comment>
<organism evidence="3 4">
    <name type="scientific">Micromonospora sicca</name>
    <dbReference type="NCBI Taxonomy" id="2202420"/>
    <lineage>
        <taxon>Bacteria</taxon>
        <taxon>Bacillati</taxon>
        <taxon>Actinomycetota</taxon>
        <taxon>Actinomycetes</taxon>
        <taxon>Micromonosporales</taxon>
        <taxon>Micromonosporaceae</taxon>
        <taxon>Micromonospora</taxon>
    </lineage>
</organism>
<dbReference type="CDD" id="cd03801">
    <property type="entry name" value="GT4_PimA-like"/>
    <property type="match status" value="1"/>
</dbReference>
<reference evidence="3 4" key="1">
    <citation type="submission" date="2023-12" db="EMBL/GenBank/DDBJ databases">
        <title>Micromonospora sp. nov., isolated from Atacama Desert.</title>
        <authorList>
            <person name="Carro L."/>
            <person name="Golinska P."/>
            <person name="Klenk H.-P."/>
            <person name="Goodfellow M."/>
        </authorList>
    </citation>
    <scope>NUCLEOTIDE SEQUENCE [LARGE SCALE GENOMIC DNA]</scope>
    <source>
        <strain evidence="3 4">4G53</strain>
    </source>
</reference>
<dbReference type="PANTHER" id="PTHR12526">
    <property type="entry name" value="GLYCOSYLTRANSFERASE"/>
    <property type="match status" value="1"/>
</dbReference>
<evidence type="ECO:0000256" key="1">
    <source>
        <dbReference type="ARBA" id="ARBA00022676"/>
    </source>
</evidence>
<name>A0ABU5JKJ5_9ACTN</name>
<keyword evidence="4" id="KW-1185">Reference proteome</keyword>
<dbReference type="Gene3D" id="3.40.50.2000">
    <property type="entry name" value="Glycogen Phosphorylase B"/>
    <property type="match status" value="2"/>
</dbReference>
<dbReference type="RefSeq" id="WP_322442780.1">
    <property type="nucleotide sequence ID" value="NZ_JAXOTQ010000041.1"/>
</dbReference>
<keyword evidence="1 3" id="KW-0328">Glycosyltransferase</keyword>
<dbReference type="GO" id="GO:0016757">
    <property type="term" value="F:glycosyltransferase activity"/>
    <property type="evidence" value="ECO:0007669"/>
    <property type="project" value="UniProtKB-KW"/>
</dbReference>
<dbReference type="SUPFAM" id="SSF53756">
    <property type="entry name" value="UDP-Glycosyltransferase/glycogen phosphorylase"/>
    <property type="match status" value="1"/>
</dbReference>
<dbReference type="EMBL" id="JAXOTQ010000041">
    <property type="protein sequence ID" value="MDZ5493145.1"/>
    <property type="molecule type" value="Genomic_DNA"/>
</dbReference>
<evidence type="ECO:0000313" key="4">
    <source>
        <dbReference type="Proteomes" id="UP001290101"/>
    </source>
</evidence>
<sequence length="408" mass="43682">MAQVVITTESRFLRTPDGRVWVQVGPDHAIWTRYLAAFEQVRVVARVRDVDEAPAGAARVDGPGVEVRGVPYYEGPVQFLLRRPAIRRAALAAVADTDAVILRVPSPIANLISRDLDRRGRPYACEAIGDPYVVLSRGVVDHPLRPVLRRWATSAMQRQCGSAVAVSYETRRTLQARYPASPSAVSVGISSVDLPAAAFVATPRTYDAPVRSATLVSVGSLEQLYKGIDTLVEALARLRDAGQRHRLVHVGVGRHQPGIEELIVARGLTGQVTLAGWLPSTEDLRSLLDGVDLFVMPSRTEGLPRALIEAMARALPAIGSTAGGIPELLPAGCLVPPGDPAALATAIGGLLADPDRLAEASRRNLDLASSYSADVLSSRRRDFYQAVRKLSAGRAAHLDAHLNGPAAR</sequence>
<evidence type="ECO:0000256" key="2">
    <source>
        <dbReference type="ARBA" id="ARBA00022679"/>
    </source>
</evidence>
<dbReference type="Pfam" id="PF13692">
    <property type="entry name" value="Glyco_trans_1_4"/>
    <property type="match status" value="1"/>
</dbReference>
<protein>
    <submittedName>
        <fullName evidence="3">Glycosyltransferase</fullName>
        <ecNumber evidence="3">2.4.-.-</ecNumber>
    </submittedName>
</protein>